<dbReference type="Gramene" id="EFJ37631">
    <property type="protein sequence ID" value="EFJ37631"/>
    <property type="gene ID" value="SELMODRAFT_402086"/>
</dbReference>
<dbReference type="KEGG" id="smo:SELMODRAFT_402086"/>
<dbReference type="GO" id="GO:0006508">
    <property type="term" value="P:proteolysis"/>
    <property type="evidence" value="ECO:0007669"/>
    <property type="project" value="InterPro"/>
</dbReference>
<evidence type="ECO:0000256" key="1">
    <source>
        <dbReference type="ARBA" id="ARBA00009431"/>
    </source>
</evidence>
<accession>D8QPJ2</accession>
<sequence>MDLQELTSNFRNQRGTQARVVKDFLEQRVQELESTDLTSQLQYNSMKSPGPRVDNRRETLMVEKTYGLGSSASNSREVSWNSQPACCSSRQCRRLPFVSYHFTSIENSHDTPIRYDPCGDDYVEAYFNKQDVQQALHANVTGIPYNWTGCSETINTNWQDSDETMLPIYRKLMKAGLRIWVYSVDVDLVVPVTSSGYSVEELKLNTTKPWYPWY</sequence>
<dbReference type="InterPro" id="IPR029058">
    <property type="entry name" value="AB_hydrolase_fold"/>
</dbReference>
<dbReference type="SUPFAM" id="SSF53474">
    <property type="entry name" value="alpha/beta-Hydrolases"/>
    <property type="match status" value="1"/>
</dbReference>
<reference evidence="2 3" key="1">
    <citation type="journal article" date="2011" name="Science">
        <title>The Selaginella genome identifies genetic changes associated with the evolution of vascular plants.</title>
        <authorList>
            <person name="Banks J.A."/>
            <person name="Nishiyama T."/>
            <person name="Hasebe M."/>
            <person name="Bowman J.L."/>
            <person name="Gribskov M."/>
            <person name="dePamphilis C."/>
            <person name="Albert V.A."/>
            <person name="Aono N."/>
            <person name="Aoyama T."/>
            <person name="Ambrose B.A."/>
            <person name="Ashton N.W."/>
            <person name="Axtell M.J."/>
            <person name="Barker E."/>
            <person name="Barker M.S."/>
            <person name="Bennetzen J.L."/>
            <person name="Bonawitz N.D."/>
            <person name="Chapple C."/>
            <person name="Cheng C."/>
            <person name="Correa L.G."/>
            <person name="Dacre M."/>
            <person name="DeBarry J."/>
            <person name="Dreyer I."/>
            <person name="Elias M."/>
            <person name="Engstrom E.M."/>
            <person name="Estelle M."/>
            <person name="Feng L."/>
            <person name="Finet C."/>
            <person name="Floyd S.K."/>
            <person name="Frommer W.B."/>
            <person name="Fujita T."/>
            <person name="Gramzow L."/>
            <person name="Gutensohn M."/>
            <person name="Harholt J."/>
            <person name="Hattori M."/>
            <person name="Heyl A."/>
            <person name="Hirai T."/>
            <person name="Hiwatashi Y."/>
            <person name="Ishikawa M."/>
            <person name="Iwata M."/>
            <person name="Karol K.G."/>
            <person name="Koehler B."/>
            <person name="Kolukisaoglu U."/>
            <person name="Kubo M."/>
            <person name="Kurata T."/>
            <person name="Lalonde S."/>
            <person name="Li K."/>
            <person name="Li Y."/>
            <person name="Litt A."/>
            <person name="Lyons E."/>
            <person name="Manning G."/>
            <person name="Maruyama T."/>
            <person name="Michael T.P."/>
            <person name="Mikami K."/>
            <person name="Miyazaki S."/>
            <person name="Morinaga S."/>
            <person name="Murata T."/>
            <person name="Mueller-Roeber B."/>
            <person name="Nelson D.R."/>
            <person name="Obara M."/>
            <person name="Oguri Y."/>
            <person name="Olmstead R.G."/>
            <person name="Onodera N."/>
            <person name="Petersen B.L."/>
            <person name="Pils B."/>
            <person name="Prigge M."/>
            <person name="Rensing S.A."/>
            <person name="Riano-Pachon D.M."/>
            <person name="Roberts A.W."/>
            <person name="Sato Y."/>
            <person name="Scheller H.V."/>
            <person name="Schulz B."/>
            <person name="Schulz C."/>
            <person name="Shakirov E.V."/>
            <person name="Shibagaki N."/>
            <person name="Shinohara N."/>
            <person name="Shippen D.E."/>
            <person name="Soerensen I."/>
            <person name="Sotooka R."/>
            <person name="Sugimoto N."/>
            <person name="Sugita M."/>
            <person name="Sumikawa N."/>
            <person name="Tanurdzic M."/>
            <person name="Theissen G."/>
            <person name="Ulvskov P."/>
            <person name="Wakazuki S."/>
            <person name="Weng J.K."/>
            <person name="Willats W.W."/>
            <person name="Wipf D."/>
            <person name="Wolf P.G."/>
            <person name="Yang L."/>
            <person name="Zimmer A.D."/>
            <person name="Zhu Q."/>
            <person name="Mitros T."/>
            <person name="Hellsten U."/>
            <person name="Loque D."/>
            <person name="Otillar R."/>
            <person name="Salamov A."/>
            <person name="Schmutz J."/>
            <person name="Shapiro H."/>
            <person name="Lindquist E."/>
            <person name="Lucas S."/>
            <person name="Rokhsar D."/>
            <person name="Grigoriev I.V."/>
        </authorList>
    </citation>
    <scope>NUCLEOTIDE SEQUENCE [LARGE SCALE GENOMIC DNA]</scope>
</reference>
<dbReference type="eggNOG" id="KOG1282">
    <property type="taxonomic scope" value="Eukaryota"/>
</dbReference>
<dbReference type="PANTHER" id="PTHR11802:SF470">
    <property type="entry name" value="CARBOXYPEPTIDASE"/>
    <property type="match status" value="1"/>
</dbReference>
<dbReference type="Pfam" id="PF00450">
    <property type="entry name" value="Peptidase_S10"/>
    <property type="match status" value="1"/>
</dbReference>
<dbReference type="HOGENOM" id="CLU_1290889_0_0_1"/>
<keyword evidence="3" id="KW-1185">Reference proteome</keyword>
<dbReference type="Gene3D" id="6.10.250.940">
    <property type="match status" value="1"/>
</dbReference>
<dbReference type="InParanoid" id="D8QPJ2"/>
<evidence type="ECO:0008006" key="4">
    <source>
        <dbReference type="Google" id="ProtNLM"/>
    </source>
</evidence>
<gene>
    <name evidence="2" type="ORF">SELMODRAFT_402086</name>
</gene>
<organism evidence="3">
    <name type="scientific">Selaginella moellendorffii</name>
    <name type="common">Spikemoss</name>
    <dbReference type="NCBI Taxonomy" id="88036"/>
    <lineage>
        <taxon>Eukaryota</taxon>
        <taxon>Viridiplantae</taxon>
        <taxon>Streptophyta</taxon>
        <taxon>Embryophyta</taxon>
        <taxon>Tracheophyta</taxon>
        <taxon>Lycopodiopsida</taxon>
        <taxon>Selaginellales</taxon>
        <taxon>Selaginellaceae</taxon>
        <taxon>Selaginella</taxon>
    </lineage>
</organism>
<dbReference type="AlphaFoldDB" id="D8QPJ2"/>
<dbReference type="PANTHER" id="PTHR11802">
    <property type="entry name" value="SERINE PROTEASE FAMILY S10 SERINE CARBOXYPEPTIDASE"/>
    <property type="match status" value="1"/>
</dbReference>
<dbReference type="Gene3D" id="3.40.50.11320">
    <property type="match status" value="1"/>
</dbReference>
<dbReference type="InterPro" id="IPR001563">
    <property type="entry name" value="Peptidase_S10"/>
</dbReference>
<evidence type="ECO:0000313" key="3">
    <source>
        <dbReference type="Proteomes" id="UP000001514"/>
    </source>
</evidence>
<dbReference type="MEROPS" id="S10.A39"/>
<dbReference type="Proteomes" id="UP000001514">
    <property type="component" value="Unassembled WGS sequence"/>
</dbReference>
<comment type="similarity">
    <text evidence="1">Belongs to the peptidase S10 family.</text>
</comment>
<proteinExistence type="inferred from homology"/>
<protein>
    <recommendedName>
        <fullName evidence="4">Carboxypeptidase</fullName>
    </recommendedName>
</protein>
<evidence type="ECO:0000313" key="2">
    <source>
        <dbReference type="EMBL" id="EFJ37631.1"/>
    </source>
</evidence>
<dbReference type="GO" id="GO:0004185">
    <property type="term" value="F:serine-type carboxypeptidase activity"/>
    <property type="evidence" value="ECO:0007669"/>
    <property type="project" value="InterPro"/>
</dbReference>
<name>D8QPJ2_SELML</name>
<dbReference type="EMBL" id="GL377565">
    <property type="protein sequence ID" value="EFJ37631.1"/>
    <property type="molecule type" value="Genomic_DNA"/>
</dbReference>